<keyword evidence="2" id="KW-0809">Transit peptide</keyword>
<evidence type="ECO:0000256" key="2">
    <source>
        <dbReference type="ARBA" id="ARBA00022946"/>
    </source>
</evidence>
<feature type="compositionally biased region" description="Low complexity" evidence="3">
    <location>
        <begin position="28"/>
        <end position="51"/>
    </location>
</feature>
<evidence type="ECO:0008006" key="5">
    <source>
        <dbReference type="Google" id="ProtNLM"/>
    </source>
</evidence>
<dbReference type="InterPro" id="IPR011990">
    <property type="entry name" value="TPR-like_helical_dom_sf"/>
</dbReference>
<dbReference type="AlphaFoldDB" id="M8C9V2"/>
<dbReference type="ExpressionAtlas" id="M8C9V2">
    <property type="expression patterns" value="baseline"/>
</dbReference>
<feature type="region of interest" description="Disordered" evidence="3">
    <location>
        <begin position="286"/>
        <end position="309"/>
    </location>
</feature>
<reference evidence="4" key="1">
    <citation type="submission" date="2015-06" db="UniProtKB">
        <authorList>
            <consortium name="EnsemblPlants"/>
        </authorList>
    </citation>
    <scope>IDENTIFICATION</scope>
</reference>
<organism evidence="4">
    <name type="scientific">Aegilops tauschii</name>
    <name type="common">Tausch's goatgrass</name>
    <name type="synonym">Aegilops squarrosa</name>
    <dbReference type="NCBI Taxonomy" id="37682"/>
    <lineage>
        <taxon>Eukaryota</taxon>
        <taxon>Viridiplantae</taxon>
        <taxon>Streptophyta</taxon>
        <taxon>Embryophyta</taxon>
        <taxon>Tracheophyta</taxon>
        <taxon>Spermatophyta</taxon>
        <taxon>Magnoliopsida</taxon>
        <taxon>Liliopsida</taxon>
        <taxon>Poales</taxon>
        <taxon>Poaceae</taxon>
        <taxon>BOP clade</taxon>
        <taxon>Pooideae</taxon>
        <taxon>Triticodae</taxon>
        <taxon>Triticeae</taxon>
        <taxon>Triticinae</taxon>
        <taxon>Aegilops</taxon>
    </lineage>
</organism>
<evidence type="ECO:0000256" key="3">
    <source>
        <dbReference type="SAM" id="MobiDB-lite"/>
    </source>
</evidence>
<accession>M8C9V2</accession>
<feature type="region of interest" description="Disordered" evidence="3">
    <location>
        <begin position="25"/>
        <end position="51"/>
    </location>
</feature>
<dbReference type="InterPro" id="IPR002885">
    <property type="entry name" value="PPR_rpt"/>
</dbReference>
<feature type="compositionally biased region" description="Low complexity" evidence="3">
    <location>
        <begin position="147"/>
        <end position="168"/>
    </location>
</feature>
<name>M8C9V2_AEGTA</name>
<protein>
    <recommendedName>
        <fullName evidence="5">Pentacotripeptide-repeat region of PRORP domain-containing protein</fullName>
    </recommendedName>
</protein>
<dbReference type="PROSITE" id="PS51375">
    <property type="entry name" value="PPR"/>
    <property type="match status" value="1"/>
</dbReference>
<dbReference type="Gene3D" id="1.25.40.10">
    <property type="entry name" value="Tetratricopeptide repeat domain"/>
    <property type="match status" value="1"/>
</dbReference>
<sequence length="309" mass="33290">MAGSLARTYIVIHHFGRTTDALFNPKARSPSSRSWRPTPWRRTSCSSPTSSTSLALCAGDAPKALALFSSLRAAGIRPDLKAYNAAIAAYCKSDLLRDAKRLLLHDVPADGVAPDAESYAPVLAALARRGRQLAAVSLFSHMRAVARSSPTSPSSTSCSTRTGSWTSRAPPTGSSGPCAGPVCRRASARAGGRQGQEPGAANTGQRHQAQRRHLLHRPVHLVEGREELDRAAKLFEKLRESGTEMDPVLYQTMVVAYERAGLVSQSKRPLRELRDPDQAIPKDTTMKQRRAGGGGRVAVRTTSMDGGRW</sequence>
<evidence type="ECO:0000256" key="1">
    <source>
        <dbReference type="ARBA" id="ARBA00022737"/>
    </source>
</evidence>
<feature type="region of interest" description="Disordered" evidence="3">
    <location>
        <begin position="145"/>
        <end position="210"/>
    </location>
</feature>
<dbReference type="PANTHER" id="PTHR46862">
    <property type="entry name" value="OS07G0661900 PROTEIN"/>
    <property type="match status" value="1"/>
</dbReference>
<keyword evidence="1" id="KW-0677">Repeat</keyword>
<proteinExistence type="predicted"/>
<dbReference type="Pfam" id="PF01535">
    <property type="entry name" value="PPR"/>
    <property type="match status" value="1"/>
</dbReference>
<dbReference type="PANTHER" id="PTHR46862:SF3">
    <property type="entry name" value="OS07G0661900 PROTEIN"/>
    <property type="match status" value="1"/>
</dbReference>
<evidence type="ECO:0000313" key="4">
    <source>
        <dbReference type="EnsemblPlants" id="EMT11908"/>
    </source>
</evidence>
<dbReference type="EnsemblPlants" id="EMT11908">
    <property type="protein sequence ID" value="EMT11908"/>
    <property type="gene ID" value="F775_23633"/>
</dbReference>